<evidence type="ECO:0000313" key="9">
    <source>
        <dbReference type="Proteomes" id="UP000823821"/>
    </source>
</evidence>
<dbReference type="InterPro" id="IPR005794">
    <property type="entry name" value="Fmt"/>
</dbReference>
<keyword evidence="3 5" id="KW-0808">Transferase</keyword>
<dbReference type="EMBL" id="DWZD01000026">
    <property type="protein sequence ID" value="HJA78742.1"/>
    <property type="molecule type" value="Genomic_DNA"/>
</dbReference>
<evidence type="ECO:0000256" key="1">
    <source>
        <dbReference type="ARBA" id="ARBA00010699"/>
    </source>
</evidence>
<evidence type="ECO:0000256" key="3">
    <source>
        <dbReference type="ARBA" id="ARBA00022679"/>
    </source>
</evidence>
<dbReference type="Pfam" id="PF02911">
    <property type="entry name" value="Formyl_trans_C"/>
    <property type="match status" value="1"/>
</dbReference>
<dbReference type="EC" id="2.1.2.9" evidence="2 5"/>
<evidence type="ECO:0000256" key="2">
    <source>
        <dbReference type="ARBA" id="ARBA00012261"/>
    </source>
</evidence>
<dbReference type="PANTHER" id="PTHR11138">
    <property type="entry name" value="METHIONYL-TRNA FORMYLTRANSFERASE"/>
    <property type="match status" value="1"/>
</dbReference>
<dbReference type="AlphaFoldDB" id="A0A9D2HM67"/>
<dbReference type="Pfam" id="PF00551">
    <property type="entry name" value="Formyl_trans_N"/>
    <property type="match status" value="1"/>
</dbReference>
<dbReference type="InterPro" id="IPR002376">
    <property type="entry name" value="Formyl_transf_N"/>
</dbReference>
<reference evidence="8" key="1">
    <citation type="journal article" date="2021" name="PeerJ">
        <title>Extensive microbial diversity within the chicken gut microbiome revealed by metagenomics and culture.</title>
        <authorList>
            <person name="Gilroy R."/>
            <person name="Ravi A."/>
            <person name="Getino M."/>
            <person name="Pursley I."/>
            <person name="Horton D.L."/>
            <person name="Alikhan N.F."/>
            <person name="Baker D."/>
            <person name="Gharbi K."/>
            <person name="Hall N."/>
            <person name="Watson M."/>
            <person name="Adriaenssens E.M."/>
            <person name="Foster-Nyarko E."/>
            <person name="Jarju S."/>
            <person name="Secka A."/>
            <person name="Antonio M."/>
            <person name="Oren A."/>
            <person name="Chaudhuri R.R."/>
            <person name="La Ragione R."/>
            <person name="Hildebrand F."/>
            <person name="Pallen M.J."/>
        </authorList>
    </citation>
    <scope>NUCLEOTIDE SEQUENCE</scope>
    <source>
        <strain evidence="8">5032</strain>
    </source>
</reference>
<comment type="caution">
    <text evidence="8">The sequence shown here is derived from an EMBL/GenBank/DDBJ whole genome shotgun (WGS) entry which is preliminary data.</text>
</comment>
<comment type="function">
    <text evidence="5">Attaches a formyl group to the free amino group of methionyl-tRNA(fMet). The formyl group appears to play a dual role in the initiator identity of N-formylmethionyl-tRNA by promoting its recognition by IF2 and preventing the misappropriation of this tRNA by the elongation apparatus.</text>
</comment>
<accession>A0A9D2HM67</accession>
<evidence type="ECO:0000256" key="4">
    <source>
        <dbReference type="ARBA" id="ARBA00022917"/>
    </source>
</evidence>
<comment type="catalytic activity">
    <reaction evidence="5">
        <text>L-methionyl-tRNA(fMet) + (6R)-10-formyltetrahydrofolate = N-formyl-L-methionyl-tRNA(fMet) + (6S)-5,6,7,8-tetrahydrofolate + H(+)</text>
        <dbReference type="Rhea" id="RHEA:24380"/>
        <dbReference type="Rhea" id="RHEA-COMP:9952"/>
        <dbReference type="Rhea" id="RHEA-COMP:9953"/>
        <dbReference type="ChEBI" id="CHEBI:15378"/>
        <dbReference type="ChEBI" id="CHEBI:57453"/>
        <dbReference type="ChEBI" id="CHEBI:78530"/>
        <dbReference type="ChEBI" id="CHEBI:78844"/>
        <dbReference type="ChEBI" id="CHEBI:195366"/>
        <dbReference type="EC" id="2.1.2.9"/>
    </reaction>
</comment>
<feature type="domain" description="Formyl transferase C-terminal" evidence="7">
    <location>
        <begin position="213"/>
        <end position="316"/>
    </location>
</feature>
<dbReference type="CDD" id="cd08646">
    <property type="entry name" value="FMT_core_Met-tRNA-FMT_N"/>
    <property type="match status" value="1"/>
</dbReference>
<dbReference type="InterPro" id="IPR001555">
    <property type="entry name" value="GART_AS"/>
</dbReference>
<protein>
    <recommendedName>
        <fullName evidence="2 5">Methionyl-tRNA formyltransferase</fullName>
        <ecNumber evidence="2 5">2.1.2.9</ecNumber>
    </recommendedName>
</protein>
<dbReference type="SUPFAM" id="SSF50486">
    <property type="entry name" value="FMT C-terminal domain-like"/>
    <property type="match status" value="1"/>
</dbReference>
<dbReference type="Gene3D" id="3.40.50.12230">
    <property type="match status" value="1"/>
</dbReference>
<dbReference type="InterPro" id="IPR011034">
    <property type="entry name" value="Formyl_transferase-like_C_sf"/>
</dbReference>
<gene>
    <name evidence="5 8" type="primary">fmt</name>
    <name evidence="8" type="ORF">H9784_04090</name>
</gene>
<reference evidence="8" key="2">
    <citation type="submission" date="2021-04" db="EMBL/GenBank/DDBJ databases">
        <authorList>
            <person name="Gilroy R."/>
        </authorList>
    </citation>
    <scope>NUCLEOTIDE SEQUENCE</scope>
    <source>
        <strain evidence="8">5032</strain>
    </source>
</reference>
<proteinExistence type="inferred from homology"/>
<organism evidence="8 9">
    <name type="scientific">Candidatus Desulfovibrio intestinavium</name>
    <dbReference type="NCBI Taxonomy" id="2838534"/>
    <lineage>
        <taxon>Bacteria</taxon>
        <taxon>Pseudomonadati</taxon>
        <taxon>Thermodesulfobacteriota</taxon>
        <taxon>Desulfovibrionia</taxon>
        <taxon>Desulfovibrionales</taxon>
        <taxon>Desulfovibrionaceae</taxon>
        <taxon>Desulfovibrio</taxon>
    </lineage>
</organism>
<dbReference type="GO" id="GO:0004479">
    <property type="term" value="F:methionyl-tRNA formyltransferase activity"/>
    <property type="evidence" value="ECO:0007669"/>
    <property type="project" value="UniProtKB-UniRule"/>
</dbReference>
<feature type="domain" description="Formyl transferase N-terminal" evidence="6">
    <location>
        <begin position="8"/>
        <end position="189"/>
    </location>
</feature>
<dbReference type="InterPro" id="IPR044135">
    <property type="entry name" value="Met-tRNA-FMT_C"/>
</dbReference>
<keyword evidence="4 5" id="KW-0648">Protein biosynthesis</keyword>
<dbReference type="InterPro" id="IPR036477">
    <property type="entry name" value="Formyl_transf_N_sf"/>
</dbReference>
<evidence type="ECO:0000259" key="6">
    <source>
        <dbReference type="Pfam" id="PF00551"/>
    </source>
</evidence>
<dbReference type="PANTHER" id="PTHR11138:SF5">
    <property type="entry name" value="METHIONYL-TRNA FORMYLTRANSFERASE, MITOCHONDRIAL"/>
    <property type="match status" value="1"/>
</dbReference>
<sequence length="336" mass="35511">MSEKKICRIVFMGTPELAATVLRRLADWPDGGIVAVYTQPDRPAGRGHKLQASPVKQAAQALGLPVRQPENFRDSGAVAELAALAPDVLAVAAYGLILPQTVLDIPRLAPLNVHTSLLPRYRGAAPIQRAIMENWQPGAESGVSIMRMEKGLDTGPIYAQRRVALAGQTAGSLHDVLADVGGEALIDVLEQLCAGTAAAVPQDASQASYAAKVFKEDGHVDWTRSLAEVDARIRGVTPVPGARTLLCLEGIAEPLLVQLGPGQAEAFGRGETVACGSVRRDRAGLSIACADGWYRLRRVRPPAKKEMDAEALCNGLLQKVPPGLVGIARRPDAVGA</sequence>
<feature type="binding site" evidence="5">
    <location>
        <begin position="116"/>
        <end position="119"/>
    </location>
    <ligand>
        <name>(6S)-5,6,7,8-tetrahydrofolate</name>
        <dbReference type="ChEBI" id="CHEBI:57453"/>
    </ligand>
</feature>
<evidence type="ECO:0000313" key="8">
    <source>
        <dbReference type="EMBL" id="HJA78742.1"/>
    </source>
</evidence>
<name>A0A9D2HM67_9BACT</name>
<evidence type="ECO:0000259" key="7">
    <source>
        <dbReference type="Pfam" id="PF02911"/>
    </source>
</evidence>
<comment type="similarity">
    <text evidence="1 5">Belongs to the Fmt family.</text>
</comment>
<dbReference type="CDD" id="cd08704">
    <property type="entry name" value="Met_tRNA_FMT_C"/>
    <property type="match status" value="1"/>
</dbReference>
<dbReference type="Proteomes" id="UP000823821">
    <property type="component" value="Unassembled WGS sequence"/>
</dbReference>
<dbReference type="InterPro" id="IPR005793">
    <property type="entry name" value="Formyl_trans_C"/>
</dbReference>
<dbReference type="NCBIfam" id="TIGR00460">
    <property type="entry name" value="fmt"/>
    <property type="match status" value="1"/>
</dbReference>
<evidence type="ECO:0000256" key="5">
    <source>
        <dbReference type="HAMAP-Rule" id="MF_00182"/>
    </source>
</evidence>
<dbReference type="GO" id="GO:0005829">
    <property type="term" value="C:cytosol"/>
    <property type="evidence" value="ECO:0007669"/>
    <property type="project" value="TreeGrafter"/>
</dbReference>
<dbReference type="HAMAP" id="MF_00182">
    <property type="entry name" value="Formyl_trans"/>
    <property type="match status" value="1"/>
</dbReference>
<dbReference type="SUPFAM" id="SSF53328">
    <property type="entry name" value="Formyltransferase"/>
    <property type="match status" value="1"/>
</dbReference>
<dbReference type="PROSITE" id="PS00373">
    <property type="entry name" value="GART"/>
    <property type="match status" value="1"/>
</dbReference>
<dbReference type="InterPro" id="IPR041711">
    <property type="entry name" value="Met-tRNA-FMT_N"/>
</dbReference>